<evidence type="ECO:0000256" key="8">
    <source>
        <dbReference type="ARBA" id="ARBA00022833"/>
    </source>
</evidence>
<evidence type="ECO:0000256" key="15">
    <source>
        <dbReference type="RuleBase" id="RU000618"/>
    </source>
</evidence>
<dbReference type="Pfam" id="PF00533">
    <property type="entry name" value="BRCT"/>
    <property type="match status" value="1"/>
</dbReference>
<dbReference type="NCBIfam" id="TIGR00575">
    <property type="entry name" value="dnlj"/>
    <property type="match status" value="1"/>
</dbReference>
<dbReference type="CDD" id="cd00114">
    <property type="entry name" value="LIGANc"/>
    <property type="match status" value="1"/>
</dbReference>
<feature type="binding site" evidence="14">
    <location>
        <position position="406"/>
    </location>
    <ligand>
        <name>NAD(+)</name>
        <dbReference type="ChEBI" id="CHEBI:57540"/>
    </ligand>
</feature>
<evidence type="ECO:0000256" key="9">
    <source>
        <dbReference type="ARBA" id="ARBA00022842"/>
    </source>
</evidence>
<dbReference type="InterPro" id="IPR013839">
    <property type="entry name" value="DNAligase_adenylation"/>
</dbReference>
<dbReference type="SMART" id="SM00278">
    <property type="entry name" value="HhH1"/>
    <property type="match status" value="3"/>
</dbReference>
<dbReference type="SUPFAM" id="SSF52113">
    <property type="entry name" value="BRCT domain"/>
    <property type="match status" value="1"/>
</dbReference>
<evidence type="ECO:0000256" key="10">
    <source>
        <dbReference type="ARBA" id="ARBA00023027"/>
    </source>
</evidence>
<feature type="binding site" evidence="14">
    <location>
        <position position="382"/>
    </location>
    <ligand>
        <name>NAD(+)</name>
        <dbReference type="ChEBI" id="CHEBI:57540"/>
    </ligand>
</feature>
<dbReference type="Gene3D" id="3.30.470.30">
    <property type="entry name" value="DNA ligase/mRNA capping enzyme"/>
    <property type="match status" value="1"/>
</dbReference>
<feature type="binding site" evidence="14">
    <location>
        <position position="503"/>
    </location>
    <ligand>
        <name>Zn(2+)</name>
        <dbReference type="ChEBI" id="CHEBI:29105"/>
    </ligand>
</feature>
<evidence type="ECO:0000256" key="5">
    <source>
        <dbReference type="ARBA" id="ARBA00022705"/>
    </source>
</evidence>
<dbReference type="Pfam" id="PF22745">
    <property type="entry name" value="Nlig-Ia"/>
    <property type="match status" value="1"/>
</dbReference>
<reference evidence="17 18" key="1">
    <citation type="journal article" date="2011" name="J. Bacteriol.">
        <title>Genome sequence of the mercury-methylating and pleomorphic Desulfovibrio africanus Strain Walvis Bay.</title>
        <authorList>
            <person name="Brown S.D."/>
            <person name="Wall J.D."/>
            <person name="Kucken A.M."/>
            <person name="Gilmour C.C."/>
            <person name="Podar M."/>
            <person name="Brandt C.C."/>
            <person name="Teshima H."/>
            <person name="Detter J.C."/>
            <person name="Han C.S."/>
            <person name="Land M.L."/>
            <person name="Lucas S."/>
            <person name="Han J."/>
            <person name="Pennacchio L."/>
            <person name="Nolan M."/>
            <person name="Pitluck S."/>
            <person name="Woyke T."/>
            <person name="Goodwin L."/>
            <person name="Palumbo A.V."/>
            <person name="Elias D.A."/>
        </authorList>
    </citation>
    <scope>NUCLEOTIDE SEQUENCE [LARGE SCALE GENOMIC DNA]</scope>
    <source>
        <strain evidence="17 18">Walvis Bay</strain>
    </source>
</reference>
<dbReference type="RefSeq" id="WP_014260872.1">
    <property type="nucleotide sequence ID" value="NC_016629.1"/>
</dbReference>
<keyword evidence="8 14" id="KW-0862">Zinc</keyword>
<dbReference type="Pfam" id="PF12826">
    <property type="entry name" value="HHH_2"/>
    <property type="match status" value="1"/>
</dbReference>
<dbReference type="SUPFAM" id="SSF50249">
    <property type="entry name" value="Nucleic acid-binding proteins"/>
    <property type="match status" value="1"/>
</dbReference>
<dbReference type="PROSITE" id="PS01055">
    <property type="entry name" value="DNA_LIGASE_N1"/>
    <property type="match status" value="1"/>
</dbReference>
<evidence type="ECO:0000256" key="12">
    <source>
        <dbReference type="ARBA" id="ARBA00034005"/>
    </source>
</evidence>
<dbReference type="GO" id="GO:0005829">
    <property type="term" value="C:cytosol"/>
    <property type="evidence" value="ECO:0007669"/>
    <property type="project" value="TreeGrafter"/>
</dbReference>
<comment type="caution">
    <text evidence="14">Lacks conserved residue(s) required for the propagation of feature annotation.</text>
</comment>
<dbReference type="GO" id="GO:0003911">
    <property type="term" value="F:DNA ligase (NAD+) activity"/>
    <property type="evidence" value="ECO:0007669"/>
    <property type="project" value="UniProtKB-UniRule"/>
</dbReference>
<dbReference type="GO" id="GO:0046872">
    <property type="term" value="F:metal ion binding"/>
    <property type="evidence" value="ECO:0007669"/>
    <property type="project" value="UniProtKB-KW"/>
</dbReference>
<comment type="cofactor">
    <cofactor evidence="14">
        <name>Mg(2+)</name>
        <dbReference type="ChEBI" id="CHEBI:18420"/>
    </cofactor>
    <cofactor evidence="14">
        <name>Mn(2+)</name>
        <dbReference type="ChEBI" id="CHEBI:29035"/>
    </cofactor>
</comment>
<dbReference type="STRING" id="690850.Desaf_2905"/>
<keyword evidence="10 14" id="KW-0520">NAD</keyword>
<dbReference type="InterPro" id="IPR018239">
    <property type="entry name" value="DNA_ligase_AS"/>
</dbReference>
<keyword evidence="14" id="KW-0464">Manganese</keyword>
<dbReference type="SUPFAM" id="SSF56091">
    <property type="entry name" value="DNA ligase/mRNA capping enzyme, catalytic domain"/>
    <property type="match status" value="2"/>
</dbReference>
<dbReference type="InterPro" id="IPR013840">
    <property type="entry name" value="DNAligase_N"/>
</dbReference>
<proteinExistence type="inferred from homology"/>
<dbReference type="InterPro" id="IPR041663">
    <property type="entry name" value="DisA/LigA_HHH"/>
</dbReference>
<dbReference type="Gene3D" id="1.10.287.610">
    <property type="entry name" value="Helix hairpin bin"/>
    <property type="match status" value="1"/>
</dbReference>
<dbReference type="InterPro" id="IPR004149">
    <property type="entry name" value="Znf_DNAligase_C4"/>
</dbReference>
<dbReference type="InterPro" id="IPR010994">
    <property type="entry name" value="RuvA_2-like"/>
</dbReference>
<dbReference type="FunFam" id="2.40.50.140:FF:000012">
    <property type="entry name" value="DNA ligase"/>
    <property type="match status" value="1"/>
</dbReference>
<dbReference type="InterPro" id="IPR012340">
    <property type="entry name" value="NA-bd_OB-fold"/>
</dbReference>
<dbReference type="GO" id="GO:0006260">
    <property type="term" value="P:DNA replication"/>
    <property type="evidence" value="ECO:0007669"/>
    <property type="project" value="UniProtKB-KW"/>
</dbReference>
<evidence type="ECO:0000313" key="18">
    <source>
        <dbReference type="Proteomes" id="UP000007844"/>
    </source>
</evidence>
<dbReference type="PROSITE" id="PS01056">
    <property type="entry name" value="DNA_LIGASE_N2"/>
    <property type="match status" value="1"/>
</dbReference>
<comment type="similarity">
    <text evidence="13 14">Belongs to the NAD-dependent DNA ligase family. LigA subfamily.</text>
</comment>
<dbReference type="InterPro" id="IPR004150">
    <property type="entry name" value="NAD_DNA_ligase_OB"/>
</dbReference>
<dbReference type="InterPro" id="IPR001679">
    <property type="entry name" value="DNA_ligase"/>
</dbReference>
<evidence type="ECO:0000256" key="4">
    <source>
        <dbReference type="ARBA" id="ARBA00022598"/>
    </source>
</evidence>
<dbReference type="eggNOG" id="COG0272">
    <property type="taxonomic scope" value="Bacteria"/>
</dbReference>
<dbReference type="EMBL" id="CP003221">
    <property type="protein sequence ID" value="EGJ51214.1"/>
    <property type="molecule type" value="Genomic_DNA"/>
</dbReference>
<dbReference type="SMART" id="SM00292">
    <property type="entry name" value="BRCT"/>
    <property type="match status" value="1"/>
</dbReference>
<dbReference type="InterPro" id="IPR036420">
    <property type="entry name" value="BRCT_dom_sf"/>
</dbReference>
<dbReference type="CDD" id="cd17748">
    <property type="entry name" value="BRCT_DNA_ligase_like"/>
    <property type="match status" value="1"/>
</dbReference>
<evidence type="ECO:0000256" key="6">
    <source>
        <dbReference type="ARBA" id="ARBA00022723"/>
    </source>
</evidence>
<dbReference type="FunFam" id="1.10.150.20:FF:000007">
    <property type="entry name" value="DNA ligase"/>
    <property type="match status" value="1"/>
</dbReference>
<feature type="binding site" evidence="14">
    <location>
        <position position="500"/>
    </location>
    <ligand>
        <name>Zn(2+)</name>
        <dbReference type="ChEBI" id="CHEBI:29105"/>
    </ligand>
</feature>
<evidence type="ECO:0000313" key="17">
    <source>
        <dbReference type="EMBL" id="EGJ51214.1"/>
    </source>
</evidence>
<feature type="binding site" evidence="14">
    <location>
        <begin position="85"/>
        <end position="86"/>
    </location>
    <ligand>
        <name>NAD(+)</name>
        <dbReference type="ChEBI" id="CHEBI:57540"/>
    </ligand>
</feature>
<keyword evidence="11 14" id="KW-0234">DNA repair</keyword>
<dbReference type="HOGENOM" id="CLU_007764_2_1_7"/>
<evidence type="ECO:0000256" key="14">
    <source>
        <dbReference type="HAMAP-Rule" id="MF_01588"/>
    </source>
</evidence>
<dbReference type="PIRSF" id="PIRSF001604">
    <property type="entry name" value="LigA"/>
    <property type="match status" value="1"/>
</dbReference>
<keyword evidence="5 14" id="KW-0235">DNA replication</keyword>
<dbReference type="AlphaFoldDB" id="F3Z1S9"/>
<dbReference type="InterPro" id="IPR001357">
    <property type="entry name" value="BRCT_dom"/>
</dbReference>
<dbReference type="FunFam" id="1.10.287.610:FF:000002">
    <property type="entry name" value="DNA ligase"/>
    <property type="match status" value="1"/>
</dbReference>
<evidence type="ECO:0000256" key="2">
    <source>
        <dbReference type="ARBA" id="ARBA00012722"/>
    </source>
</evidence>
<feature type="binding site" evidence="14">
    <location>
        <position position="202"/>
    </location>
    <ligand>
        <name>NAD(+)</name>
        <dbReference type="ChEBI" id="CHEBI:57540"/>
    </ligand>
</feature>
<dbReference type="GO" id="GO:0003677">
    <property type="term" value="F:DNA binding"/>
    <property type="evidence" value="ECO:0007669"/>
    <property type="project" value="InterPro"/>
</dbReference>
<dbReference type="InterPro" id="IPR003583">
    <property type="entry name" value="Hlx-hairpin-Hlx_DNA-bd_motif"/>
</dbReference>
<organism evidence="17 18">
    <name type="scientific">Desulfocurvibacter africanus subsp. africanus str. Walvis Bay</name>
    <dbReference type="NCBI Taxonomy" id="690850"/>
    <lineage>
        <taxon>Bacteria</taxon>
        <taxon>Pseudomonadati</taxon>
        <taxon>Thermodesulfobacteriota</taxon>
        <taxon>Desulfovibrionia</taxon>
        <taxon>Desulfovibrionales</taxon>
        <taxon>Desulfovibrionaceae</taxon>
        <taxon>Desulfocurvibacter</taxon>
    </lineage>
</organism>
<dbReference type="Gene3D" id="1.10.150.20">
    <property type="entry name" value="5' to 3' exonuclease, C-terminal subdomain"/>
    <property type="match status" value="2"/>
</dbReference>
<feature type="binding site" evidence="14">
    <location>
        <position position="263"/>
    </location>
    <ligand>
        <name>NAD(+)</name>
        <dbReference type="ChEBI" id="CHEBI:57540"/>
    </ligand>
</feature>
<dbReference type="PANTHER" id="PTHR23389">
    <property type="entry name" value="CHROMOSOME TRANSMISSION FIDELITY FACTOR 18"/>
    <property type="match status" value="1"/>
</dbReference>
<dbReference type="PANTHER" id="PTHR23389:SF9">
    <property type="entry name" value="DNA LIGASE"/>
    <property type="match status" value="1"/>
</dbReference>
<feature type="binding site" evidence="14">
    <location>
        <position position="225"/>
    </location>
    <ligand>
        <name>NAD(+)</name>
        <dbReference type="ChEBI" id="CHEBI:57540"/>
    </ligand>
</feature>
<dbReference type="Gene3D" id="3.40.50.10190">
    <property type="entry name" value="BRCT domain"/>
    <property type="match status" value="1"/>
</dbReference>
<dbReference type="SUPFAM" id="SSF47781">
    <property type="entry name" value="RuvA domain 2-like"/>
    <property type="match status" value="1"/>
</dbReference>
<evidence type="ECO:0000256" key="13">
    <source>
        <dbReference type="ARBA" id="ARBA00060881"/>
    </source>
</evidence>
<evidence type="ECO:0000256" key="3">
    <source>
        <dbReference type="ARBA" id="ARBA00013308"/>
    </source>
</evidence>
<evidence type="ECO:0000256" key="7">
    <source>
        <dbReference type="ARBA" id="ARBA00022763"/>
    </source>
</evidence>
<dbReference type="InterPro" id="IPR033136">
    <property type="entry name" value="DNA_ligase_CS"/>
</dbReference>
<gene>
    <name evidence="14" type="primary">ligA</name>
    <name evidence="17" type="ORF">Desaf_2905</name>
</gene>
<keyword evidence="18" id="KW-1185">Reference proteome</keyword>
<dbReference type="GO" id="GO:0006281">
    <property type="term" value="P:DNA repair"/>
    <property type="evidence" value="ECO:0007669"/>
    <property type="project" value="UniProtKB-KW"/>
</dbReference>
<dbReference type="Pfam" id="PF03120">
    <property type="entry name" value="OB_DNA_ligase"/>
    <property type="match status" value="1"/>
</dbReference>
<dbReference type="Proteomes" id="UP000007844">
    <property type="component" value="Chromosome"/>
</dbReference>
<dbReference type="HAMAP" id="MF_01588">
    <property type="entry name" value="DNA_ligase_A"/>
    <property type="match status" value="1"/>
</dbReference>
<feature type="binding site" evidence="14">
    <location>
        <begin position="36"/>
        <end position="40"/>
    </location>
    <ligand>
        <name>NAD(+)</name>
        <dbReference type="ChEBI" id="CHEBI:57540"/>
    </ligand>
</feature>
<keyword evidence="4 14" id="KW-0436">Ligase</keyword>
<evidence type="ECO:0000256" key="1">
    <source>
        <dbReference type="ARBA" id="ARBA00004067"/>
    </source>
</evidence>
<dbReference type="KEGG" id="daf:Desaf_2905"/>
<sequence length="771" mass="85165">MATVPEDIRQRVERLRKELHFHNYRYYVLDAPVISDAEYDRMMRELQDLEEHNPELRDTSSPTQRVGAAPAEGFAQYRHALRMYSLDNAMSVDEWREFVARVGRHFEDVFLAKLEAETEVRAGGRLDDKNRDGLRRKAKEGLKALLASGSVDDLRIAIEKAVADAAETAGALHLRVPVRVLAELSEQTWQSLPALLGTFWIDPKLDGLALEAIYENGRLVRAATRGDGEIGEDVTQNVRTVKNLPLVLHDGGVMPRLLEVRGEVVMRKADFHALNERQAERGEKIFANPRNAAAGSVRQLDPRITATRPLRFFAYGIGRVDWNGAPGWQGQDEIIAGLAQLGFAIPPEARQCRHPDEVAASFERLQAGREALPFEIDGLVAKLNCLELQRFLGFTAKAPRWALALKFPAYQAETLLRDIRIQVGRTGVLTPVAELDPVSVGGVTVSSASLHNESYIREKDLRLGDRVLIQRAGDVIPEVVRPLAEKRTGGEQEYTFPPECPVCHTEVILASEERRIWKCVNISCPAVIRQSIIHFVSKAGLDIEGLGRKWVEILIDKGMVRSPADLFTLKKTDLLTLERMGDKSASNFVESIRQAKEEAKLPRLIAALGIPHVGEETARLLASRFRDLDALGAATRQELEELPGISDKISESIVDFFLNEANRSLLGRFKEIGLWPSNAPAVAPEGKTKLPLAGKRVLFTGGLPSMSRSEAETLLEQAGGTAAKSISKNVDYVVVGENPGSKLDKADKLGLAVIGFEEFLRLVGASAQADG</sequence>
<dbReference type="Pfam" id="PF03119">
    <property type="entry name" value="DNA_ligase_ZBD"/>
    <property type="match status" value="1"/>
</dbReference>
<dbReference type="Gene3D" id="2.40.50.140">
    <property type="entry name" value="Nucleic acid-binding proteins"/>
    <property type="match status" value="1"/>
</dbReference>
<dbReference type="EC" id="6.5.1.2" evidence="2 14"/>
<dbReference type="Pfam" id="PF14520">
    <property type="entry name" value="HHH_5"/>
    <property type="match status" value="1"/>
</dbReference>
<keyword evidence="9 14" id="KW-0460">Magnesium</keyword>
<dbReference type="Gene3D" id="6.20.10.30">
    <property type="match status" value="1"/>
</dbReference>
<comment type="function">
    <text evidence="1 14">DNA ligase that catalyzes the formation of phosphodiester linkages between 5'-phosphoryl and 3'-hydroxyl groups in double-stranded DNA using NAD as a coenzyme and as the energy source for the reaction. It is essential for DNA replication and repair of damaged DNA.</text>
</comment>
<comment type="catalytic activity">
    <reaction evidence="12 14 15">
        <text>NAD(+) + (deoxyribonucleotide)n-3'-hydroxyl + 5'-phospho-(deoxyribonucleotide)m = (deoxyribonucleotide)n+m + AMP + beta-nicotinamide D-nucleotide.</text>
        <dbReference type="EC" id="6.5.1.2"/>
    </reaction>
</comment>
<keyword evidence="7 14" id="KW-0227">DNA damage</keyword>
<dbReference type="PROSITE" id="PS50172">
    <property type="entry name" value="BRCT"/>
    <property type="match status" value="1"/>
</dbReference>
<feature type="active site" description="N6-AMP-lysine intermediate" evidence="14">
    <location>
        <position position="204"/>
    </location>
</feature>
<evidence type="ECO:0000256" key="11">
    <source>
        <dbReference type="ARBA" id="ARBA00023204"/>
    </source>
</evidence>
<accession>F3Z1S9</accession>
<dbReference type="SMART" id="SM00532">
    <property type="entry name" value="LIGANc"/>
    <property type="match status" value="1"/>
</dbReference>
<evidence type="ECO:0000259" key="16">
    <source>
        <dbReference type="PROSITE" id="PS50172"/>
    </source>
</evidence>
<dbReference type="NCBIfam" id="NF005932">
    <property type="entry name" value="PRK07956.1"/>
    <property type="match status" value="1"/>
</dbReference>
<keyword evidence="6 14" id="KW-0479">Metal-binding</keyword>
<feature type="domain" description="BRCT" evidence="16">
    <location>
        <begin position="687"/>
        <end position="763"/>
    </location>
</feature>
<feature type="binding site" evidence="14">
    <location>
        <position position="524"/>
    </location>
    <ligand>
        <name>Zn(2+)</name>
        <dbReference type="ChEBI" id="CHEBI:29105"/>
    </ligand>
</feature>
<protein>
    <recommendedName>
        <fullName evidence="3 14">DNA ligase</fullName>
        <ecNumber evidence="2 14">6.5.1.2</ecNumber>
    </recommendedName>
    <alternativeName>
        <fullName evidence="14">Polydeoxyribonucleotide synthase [NAD(+)]</fullName>
    </alternativeName>
</protein>
<name>F3Z1S9_DESAF</name>
<dbReference type="Pfam" id="PF01653">
    <property type="entry name" value="DNA_ligase_aden"/>
    <property type="match status" value="1"/>
</dbReference>